<dbReference type="InterPro" id="IPR013740">
    <property type="entry name" value="Redoxin"/>
</dbReference>
<evidence type="ECO:0000313" key="2">
    <source>
        <dbReference type="EMBL" id="MFD0962574.1"/>
    </source>
</evidence>
<dbReference type="PANTHER" id="PTHR42852">
    <property type="entry name" value="THIOL:DISULFIDE INTERCHANGE PROTEIN DSBE"/>
    <property type="match status" value="1"/>
</dbReference>
<dbReference type="CDD" id="cd02966">
    <property type="entry name" value="TlpA_like_family"/>
    <property type="match status" value="1"/>
</dbReference>
<keyword evidence="2" id="KW-0575">Peroxidase</keyword>
<reference evidence="3" key="1">
    <citation type="journal article" date="2019" name="Int. J. Syst. Evol. Microbiol.">
        <title>The Global Catalogue of Microorganisms (GCM) 10K type strain sequencing project: providing services to taxonomists for standard genome sequencing and annotation.</title>
        <authorList>
            <consortium name="The Broad Institute Genomics Platform"/>
            <consortium name="The Broad Institute Genome Sequencing Center for Infectious Disease"/>
            <person name="Wu L."/>
            <person name="Ma J."/>
        </authorList>
    </citation>
    <scope>NUCLEOTIDE SEQUENCE [LARGE SCALE GENOMIC DNA]</scope>
    <source>
        <strain evidence="3">CCUG 62114</strain>
    </source>
</reference>
<organism evidence="2 3">
    <name type="scientific">Pseudofulvibacter geojedonensis</name>
    <dbReference type="NCBI Taxonomy" id="1123758"/>
    <lineage>
        <taxon>Bacteria</taxon>
        <taxon>Pseudomonadati</taxon>
        <taxon>Bacteroidota</taxon>
        <taxon>Flavobacteriia</taxon>
        <taxon>Flavobacteriales</taxon>
        <taxon>Flavobacteriaceae</taxon>
        <taxon>Pseudofulvibacter</taxon>
    </lineage>
</organism>
<dbReference type="SUPFAM" id="SSF52833">
    <property type="entry name" value="Thioredoxin-like"/>
    <property type="match status" value="1"/>
</dbReference>
<dbReference type="PROSITE" id="PS51257">
    <property type="entry name" value="PROKAR_LIPOPROTEIN"/>
    <property type="match status" value="1"/>
</dbReference>
<dbReference type="InterPro" id="IPR036249">
    <property type="entry name" value="Thioredoxin-like_sf"/>
</dbReference>
<dbReference type="Gene3D" id="3.40.30.10">
    <property type="entry name" value="Glutaredoxin"/>
    <property type="match status" value="1"/>
</dbReference>
<protein>
    <submittedName>
        <fullName evidence="2">Peroxiredoxin family protein</fullName>
        <ecNumber evidence="2">1.11.1.24</ecNumber>
    </submittedName>
</protein>
<feature type="domain" description="Thioredoxin" evidence="1">
    <location>
        <begin position="247"/>
        <end position="403"/>
    </location>
</feature>
<dbReference type="GO" id="GO:0140824">
    <property type="term" value="F:thioredoxin-dependent peroxiredoxin activity"/>
    <property type="evidence" value="ECO:0007669"/>
    <property type="project" value="UniProtKB-EC"/>
</dbReference>
<comment type="caution">
    <text evidence="2">The sequence shown here is derived from an EMBL/GenBank/DDBJ whole genome shotgun (WGS) entry which is preliminary data.</text>
</comment>
<dbReference type="Proteomes" id="UP001596997">
    <property type="component" value="Unassembled WGS sequence"/>
</dbReference>
<evidence type="ECO:0000259" key="1">
    <source>
        <dbReference type="PROSITE" id="PS51352"/>
    </source>
</evidence>
<keyword evidence="3" id="KW-1185">Reference proteome</keyword>
<dbReference type="RefSeq" id="WP_377712378.1">
    <property type="nucleotide sequence ID" value="NZ_JBHTJM010000002.1"/>
</dbReference>
<dbReference type="EC" id="1.11.1.24" evidence="2"/>
<dbReference type="EMBL" id="JBHTJM010000002">
    <property type="protein sequence ID" value="MFD0962574.1"/>
    <property type="molecule type" value="Genomic_DNA"/>
</dbReference>
<dbReference type="InterPro" id="IPR013766">
    <property type="entry name" value="Thioredoxin_domain"/>
</dbReference>
<dbReference type="Pfam" id="PF08534">
    <property type="entry name" value="Redoxin"/>
    <property type="match status" value="1"/>
</dbReference>
<keyword evidence="2" id="KW-0560">Oxidoreductase</keyword>
<evidence type="ECO:0000313" key="3">
    <source>
        <dbReference type="Proteomes" id="UP001596997"/>
    </source>
</evidence>
<dbReference type="InterPro" id="IPR050553">
    <property type="entry name" value="Thioredoxin_ResA/DsbE_sf"/>
</dbReference>
<accession>A0ABW3HYF4</accession>
<name>A0ABW3HYF4_9FLAO</name>
<dbReference type="PROSITE" id="PS51352">
    <property type="entry name" value="THIOREDOXIN_2"/>
    <property type="match status" value="1"/>
</dbReference>
<sequence>MKYIYSLLFVVVVFSCKKEVKPVEEKEVERELKSGMYRAVIDVQDNKQLPFLFEVKSDKSIVVYNAEEQIQVSDVSVANSMVHITMPVFDAHLKGRIDDKGNIEGTYEKGPNYTPVPFEAIHDIHFRYPVMAKTHQPVGGNWEVTFSPGTDNEYKAKGVFKDGDENVVTGTFLTETGDYRFLEGALDGNKLKFSAFDGAHAFYFDGEVKGDSIVNGMFYSGNHYKEPWVAIKNSTFELTDPSKLTYLKEGYDKIEFAFPDINGNQVSLKDERFKDKAVIVQIMGSWCPNCLDESKYLSNYYKTKPEGVEFVALAFENAKEDKAVKNLKRLKERLEIPYPILLAQTGTASKKKAAEKLPMLNHVLSYPTTIFIDKKGQVQKVHTGFNGPATRQKFLDFKKEFESLVKELGK</sequence>
<dbReference type="PANTHER" id="PTHR42852:SF13">
    <property type="entry name" value="PROTEIN DIPZ"/>
    <property type="match status" value="1"/>
</dbReference>
<proteinExistence type="predicted"/>
<gene>
    <name evidence="2" type="ORF">ACFQ1O_00995</name>
</gene>